<dbReference type="EMBL" id="CP092621">
    <property type="protein sequence ID" value="UMM17505.1"/>
    <property type="molecule type" value="Genomic_DNA"/>
</dbReference>
<accession>A0AAE9EAX0</accession>
<evidence type="ECO:0000256" key="1">
    <source>
        <dbReference type="SAM" id="MobiDB-lite"/>
    </source>
</evidence>
<feature type="region of interest" description="Disordered" evidence="1">
    <location>
        <begin position="1"/>
        <end position="20"/>
    </location>
</feature>
<dbReference type="Proteomes" id="UP000829354">
    <property type="component" value="Chromosome II"/>
</dbReference>
<keyword evidence="3" id="KW-1185">Reference proteome</keyword>
<organism evidence="2 3">
    <name type="scientific">Caenorhabditis briggsae</name>
    <dbReference type="NCBI Taxonomy" id="6238"/>
    <lineage>
        <taxon>Eukaryota</taxon>
        <taxon>Metazoa</taxon>
        <taxon>Ecdysozoa</taxon>
        <taxon>Nematoda</taxon>
        <taxon>Chromadorea</taxon>
        <taxon>Rhabditida</taxon>
        <taxon>Rhabditina</taxon>
        <taxon>Rhabditomorpha</taxon>
        <taxon>Rhabditoidea</taxon>
        <taxon>Rhabditidae</taxon>
        <taxon>Peloderinae</taxon>
        <taxon>Caenorhabditis</taxon>
    </lineage>
</organism>
<evidence type="ECO:0000313" key="3">
    <source>
        <dbReference type="Proteomes" id="UP000829354"/>
    </source>
</evidence>
<name>A0AAE9EAX0_CAEBR</name>
<gene>
    <name evidence="2" type="ORF">L5515_014018</name>
</gene>
<feature type="region of interest" description="Disordered" evidence="1">
    <location>
        <begin position="32"/>
        <end position="52"/>
    </location>
</feature>
<reference evidence="2 3" key="1">
    <citation type="submission" date="2022-04" db="EMBL/GenBank/DDBJ databases">
        <title>Chromosome-level reference genomes for two strains of Caenorhabditis briggsae: an improved platform for comparative genomics.</title>
        <authorList>
            <person name="Stevens L."/>
            <person name="Andersen E."/>
        </authorList>
    </citation>
    <scope>NUCLEOTIDE SEQUENCE [LARGE SCALE GENOMIC DNA]</scope>
    <source>
        <strain evidence="2">VX34</strain>
        <tissue evidence="2">Whole-organism</tissue>
    </source>
</reference>
<sequence>MNRTDTAASPQAGANQRESITVSADVSAVCVPCQPSDSDPTEEPASYSQVDTRRFLSKTSRTWTCS</sequence>
<evidence type="ECO:0000313" key="2">
    <source>
        <dbReference type="EMBL" id="UMM17505.1"/>
    </source>
</evidence>
<dbReference type="AlphaFoldDB" id="A0AAE9EAX0"/>
<protein>
    <submittedName>
        <fullName evidence="2">Uncharacterized protein</fullName>
    </submittedName>
</protein>
<proteinExistence type="predicted"/>